<dbReference type="EMBL" id="MNCJ02000324">
    <property type="protein sequence ID" value="KAF5792584.1"/>
    <property type="molecule type" value="Genomic_DNA"/>
</dbReference>
<dbReference type="SUPFAM" id="SSF54928">
    <property type="entry name" value="RNA-binding domain, RBD"/>
    <property type="match status" value="1"/>
</dbReference>
<evidence type="ECO:0000313" key="2">
    <source>
        <dbReference type="Proteomes" id="UP000215914"/>
    </source>
</evidence>
<protein>
    <submittedName>
        <fullName evidence="1">Nucleotide-binding alpha-beta plait domain superfamily, RNA-binding domain superfamily</fullName>
    </submittedName>
</protein>
<dbReference type="AlphaFoldDB" id="A0A9K3IAG5"/>
<dbReference type="Proteomes" id="UP000215914">
    <property type="component" value="Unassembled WGS sequence"/>
</dbReference>
<dbReference type="InterPro" id="IPR035979">
    <property type="entry name" value="RBD_domain_sf"/>
</dbReference>
<dbReference type="GO" id="GO:0003676">
    <property type="term" value="F:nucleic acid binding"/>
    <property type="evidence" value="ECO:0007669"/>
    <property type="project" value="InterPro"/>
</dbReference>
<dbReference type="InterPro" id="IPR012677">
    <property type="entry name" value="Nucleotide-bd_a/b_plait_sf"/>
</dbReference>
<accession>A0A9K3IAG5</accession>
<gene>
    <name evidence="1" type="ORF">HanXRQr2_Chr09g0407601</name>
</gene>
<comment type="caution">
    <text evidence="1">The sequence shown here is derived from an EMBL/GenBank/DDBJ whole genome shotgun (WGS) entry which is preliminary data.</text>
</comment>
<reference evidence="1" key="2">
    <citation type="submission" date="2020-06" db="EMBL/GenBank/DDBJ databases">
        <title>Helianthus annuus Genome sequencing and assembly Release 2.</title>
        <authorList>
            <person name="Gouzy J."/>
            <person name="Langlade N."/>
            <person name="Munos S."/>
        </authorList>
    </citation>
    <scope>NUCLEOTIDE SEQUENCE</scope>
    <source>
        <tissue evidence="1">Leaves</tissue>
    </source>
</reference>
<organism evidence="1 2">
    <name type="scientific">Helianthus annuus</name>
    <name type="common">Common sunflower</name>
    <dbReference type="NCBI Taxonomy" id="4232"/>
    <lineage>
        <taxon>Eukaryota</taxon>
        <taxon>Viridiplantae</taxon>
        <taxon>Streptophyta</taxon>
        <taxon>Embryophyta</taxon>
        <taxon>Tracheophyta</taxon>
        <taxon>Spermatophyta</taxon>
        <taxon>Magnoliopsida</taxon>
        <taxon>eudicotyledons</taxon>
        <taxon>Gunneridae</taxon>
        <taxon>Pentapetalae</taxon>
        <taxon>asterids</taxon>
        <taxon>campanulids</taxon>
        <taxon>Asterales</taxon>
        <taxon>Asteraceae</taxon>
        <taxon>Asteroideae</taxon>
        <taxon>Heliantheae alliance</taxon>
        <taxon>Heliantheae</taxon>
        <taxon>Helianthus</taxon>
    </lineage>
</organism>
<dbReference type="Gene3D" id="3.30.70.330">
    <property type="match status" value="1"/>
</dbReference>
<dbReference type="CDD" id="cd00590">
    <property type="entry name" value="RRM_SF"/>
    <property type="match status" value="1"/>
</dbReference>
<proteinExistence type="predicted"/>
<sequence>MSTTKVIKFFVANIPDGCRPWDLATVLKDYGDLSGTYIARKRNKEGLKFGSVSFRGVLDWKEMENKMKGIKLGKNTLKINLASFAKENGPVEIGGHTNGYGPVTDRREGQSVLKYPLNFTRPGCSYSIALNYEKLKVPVDEEITVNAGVKAFESRLHRSVLARCRDFNTLVSVKQLLMTAGIMDVDLQYVGGFNMLLVFSCNVAAVDFLSHEEVAWLWKVWFSHADVRIGQAIAYERVAWLRIHGFPLHLFCDEVFF</sequence>
<name>A0A9K3IAG5_HELAN</name>
<reference evidence="1" key="1">
    <citation type="journal article" date="2017" name="Nature">
        <title>The sunflower genome provides insights into oil metabolism, flowering and Asterid evolution.</title>
        <authorList>
            <person name="Badouin H."/>
            <person name="Gouzy J."/>
            <person name="Grassa C.J."/>
            <person name="Murat F."/>
            <person name="Staton S.E."/>
            <person name="Cottret L."/>
            <person name="Lelandais-Briere C."/>
            <person name="Owens G.L."/>
            <person name="Carrere S."/>
            <person name="Mayjonade B."/>
            <person name="Legrand L."/>
            <person name="Gill N."/>
            <person name="Kane N.C."/>
            <person name="Bowers J.E."/>
            <person name="Hubner S."/>
            <person name="Bellec A."/>
            <person name="Berard A."/>
            <person name="Berges H."/>
            <person name="Blanchet N."/>
            <person name="Boniface M.C."/>
            <person name="Brunel D."/>
            <person name="Catrice O."/>
            <person name="Chaidir N."/>
            <person name="Claudel C."/>
            <person name="Donnadieu C."/>
            <person name="Faraut T."/>
            <person name="Fievet G."/>
            <person name="Helmstetter N."/>
            <person name="King M."/>
            <person name="Knapp S.J."/>
            <person name="Lai Z."/>
            <person name="Le Paslier M.C."/>
            <person name="Lippi Y."/>
            <person name="Lorenzon L."/>
            <person name="Mandel J.R."/>
            <person name="Marage G."/>
            <person name="Marchand G."/>
            <person name="Marquand E."/>
            <person name="Bret-Mestries E."/>
            <person name="Morien E."/>
            <person name="Nambeesan S."/>
            <person name="Nguyen T."/>
            <person name="Pegot-Espagnet P."/>
            <person name="Pouilly N."/>
            <person name="Raftis F."/>
            <person name="Sallet E."/>
            <person name="Schiex T."/>
            <person name="Thomas J."/>
            <person name="Vandecasteele C."/>
            <person name="Vares D."/>
            <person name="Vear F."/>
            <person name="Vautrin S."/>
            <person name="Crespi M."/>
            <person name="Mangin B."/>
            <person name="Burke J.M."/>
            <person name="Salse J."/>
            <person name="Munos S."/>
            <person name="Vincourt P."/>
            <person name="Rieseberg L.H."/>
            <person name="Langlade N.B."/>
        </authorList>
    </citation>
    <scope>NUCLEOTIDE SEQUENCE</scope>
    <source>
        <tissue evidence="1">Leaves</tissue>
    </source>
</reference>
<keyword evidence="2" id="KW-1185">Reference proteome</keyword>
<dbReference type="Gramene" id="mRNA:HanXRQr2_Chr09g0407601">
    <property type="protein sequence ID" value="CDS:HanXRQr2_Chr09g0407601.1"/>
    <property type="gene ID" value="HanXRQr2_Chr09g0407601"/>
</dbReference>
<evidence type="ECO:0000313" key="1">
    <source>
        <dbReference type="EMBL" id="KAF5792584.1"/>
    </source>
</evidence>